<dbReference type="GO" id="GO:0005524">
    <property type="term" value="F:ATP binding"/>
    <property type="evidence" value="ECO:0007669"/>
    <property type="project" value="UniProtKB-KW"/>
</dbReference>
<reference evidence="2 3" key="1">
    <citation type="journal article" date="2015" name="Antonie Van Leeuwenhoek">
        <title>Streptomyces klenkii sp. nov., isolated from deep marine sediment.</title>
        <authorList>
            <person name="Veyisoglu A."/>
            <person name="Sahin N."/>
        </authorList>
    </citation>
    <scope>NUCLEOTIDE SEQUENCE [LARGE SCALE GENOMIC DNA]</scope>
    <source>
        <strain evidence="2 3">KCTC 29202</strain>
    </source>
</reference>
<evidence type="ECO:0000313" key="2">
    <source>
        <dbReference type="EMBL" id="RKN76219.1"/>
    </source>
</evidence>
<keyword evidence="2" id="KW-0067">ATP-binding</keyword>
<dbReference type="AlphaFoldDB" id="A0A3B0BVK2"/>
<feature type="signal peptide" evidence="1">
    <location>
        <begin position="1"/>
        <end position="32"/>
    </location>
</feature>
<dbReference type="OrthoDB" id="4335803at2"/>
<protein>
    <submittedName>
        <fullName evidence="2">ATP-binding protein</fullName>
    </submittedName>
</protein>
<keyword evidence="3" id="KW-1185">Reference proteome</keyword>
<evidence type="ECO:0000256" key="1">
    <source>
        <dbReference type="SAM" id="SignalP"/>
    </source>
</evidence>
<accession>A0A3B0BVK2</accession>
<proteinExistence type="predicted"/>
<gene>
    <name evidence="2" type="ORF">D7231_04175</name>
</gene>
<comment type="caution">
    <text evidence="2">The sequence shown here is derived from an EMBL/GenBank/DDBJ whole genome shotgun (WGS) entry which is preliminary data.</text>
</comment>
<sequence>MSLPLTRRIARAALLVAAGAAPVIGAAGAASAAPQAPDLTSGLTAVDGANLGTNVDAAAHKAGDTVTGVGTSAIKTTVPGAADATGKAAKTAAPAVQKVAGEAAGTTSGLAGEATKTAGGLNAKGLPLGGGQLPIGG</sequence>
<dbReference type="RefSeq" id="WP_120753562.1">
    <property type="nucleotide sequence ID" value="NZ_JBEXOE010000021.1"/>
</dbReference>
<keyword evidence="2" id="KW-0547">Nucleotide-binding</keyword>
<organism evidence="2 3">
    <name type="scientific">Streptomyces klenkii</name>
    <dbReference type="NCBI Taxonomy" id="1420899"/>
    <lineage>
        <taxon>Bacteria</taxon>
        <taxon>Bacillati</taxon>
        <taxon>Actinomycetota</taxon>
        <taxon>Actinomycetes</taxon>
        <taxon>Kitasatosporales</taxon>
        <taxon>Streptomycetaceae</taxon>
        <taxon>Streptomyces</taxon>
    </lineage>
</organism>
<feature type="chain" id="PRO_5039017758" evidence="1">
    <location>
        <begin position="33"/>
        <end position="137"/>
    </location>
</feature>
<name>A0A3B0BVK2_9ACTN</name>
<dbReference type="EMBL" id="RBAM01000002">
    <property type="protein sequence ID" value="RKN76219.1"/>
    <property type="molecule type" value="Genomic_DNA"/>
</dbReference>
<keyword evidence="1" id="KW-0732">Signal</keyword>
<dbReference type="Proteomes" id="UP000270343">
    <property type="component" value="Unassembled WGS sequence"/>
</dbReference>
<evidence type="ECO:0000313" key="3">
    <source>
        <dbReference type="Proteomes" id="UP000270343"/>
    </source>
</evidence>